<dbReference type="PROSITE" id="PS51379">
    <property type="entry name" value="4FE4S_FER_2"/>
    <property type="match status" value="2"/>
</dbReference>
<evidence type="ECO:0000259" key="8">
    <source>
        <dbReference type="PROSITE" id="PS51379"/>
    </source>
</evidence>
<evidence type="ECO:0000256" key="2">
    <source>
        <dbReference type="ARBA" id="ARBA00022485"/>
    </source>
</evidence>
<dbReference type="AlphaFoldDB" id="A0A328FAD7"/>
<keyword evidence="4" id="KW-0677">Repeat</keyword>
<dbReference type="Proteomes" id="UP000248798">
    <property type="component" value="Unassembled WGS sequence"/>
</dbReference>
<reference evidence="9 12" key="2">
    <citation type="submission" date="2019-02" db="EMBL/GenBank/DDBJ databases">
        <title>Complete genome sequence of Desulfobacter hydrogenophilus AcRS1.</title>
        <authorList>
            <person name="Marietou A."/>
            <person name="Lund M.B."/>
            <person name="Marshall I.P.G."/>
            <person name="Schreiber L."/>
            <person name="Jorgensen B."/>
        </authorList>
    </citation>
    <scope>NUCLEOTIDE SEQUENCE [LARGE SCALE GENOMIC DNA]</scope>
    <source>
        <strain evidence="9 12">AcRS1</strain>
    </source>
</reference>
<dbReference type="PANTHER" id="PTHR43687">
    <property type="entry name" value="ADENYLYLSULFATE REDUCTASE, BETA SUBUNIT"/>
    <property type="match status" value="1"/>
</dbReference>
<protein>
    <submittedName>
        <fullName evidence="10">(4Fe-4S)-binding protein</fullName>
    </submittedName>
    <submittedName>
        <fullName evidence="9">Ferredoxin family protein</fullName>
    </submittedName>
</protein>
<evidence type="ECO:0000313" key="9">
    <source>
        <dbReference type="EMBL" id="QBH14959.1"/>
    </source>
</evidence>
<dbReference type="EMBL" id="QLNI01000074">
    <property type="protein sequence ID" value="RAL99996.1"/>
    <property type="molecule type" value="Genomic_DNA"/>
</dbReference>
<name>A0A328FAD7_9BACT</name>
<evidence type="ECO:0000256" key="1">
    <source>
        <dbReference type="ARBA" id="ARBA00022448"/>
    </source>
</evidence>
<dbReference type="SUPFAM" id="SSF54862">
    <property type="entry name" value="4Fe-4S ferredoxins"/>
    <property type="match status" value="1"/>
</dbReference>
<dbReference type="GO" id="GO:0051539">
    <property type="term" value="F:4 iron, 4 sulfur cluster binding"/>
    <property type="evidence" value="ECO:0007669"/>
    <property type="project" value="UniProtKB-KW"/>
</dbReference>
<evidence type="ECO:0000313" key="11">
    <source>
        <dbReference type="Proteomes" id="UP000248798"/>
    </source>
</evidence>
<evidence type="ECO:0000313" key="10">
    <source>
        <dbReference type="EMBL" id="RAL99996.1"/>
    </source>
</evidence>
<accession>A0A328FAD7</accession>
<evidence type="ECO:0000256" key="3">
    <source>
        <dbReference type="ARBA" id="ARBA00022723"/>
    </source>
</evidence>
<evidence type="ECO:0000256" key="5">
    <source>
        <dbReference type="ARBA" id="ARBA00022982"/>
    </source>
</evidence>
<keyword evidence="2" id="KW-0004">4Fe-4S</keyword>
<dbReference type="EMBL" id="CP036313">
    <property type="protein sequence ID" value="QBH14959.1"/>
    <property type="molecule type" value="Genomic_DNA"/>
</dbReference>
<dbReference type="Pfam" id="PF12838">
    <property type="entry name" value="Fer4_7"/>
    <property type="match status" value="1"/>
</dbReference>
<dbReference type="InterPro" id="IPR050572">
    <property type="entry name" value="Fe-S_Ferredoxin"/>
</dbReference>
<evidence type="ECO:0000256" key="7">
    <source>
        <dbReference type="ARBA" id="ARBA00023014"/>
    </source>
</evidence>
<sequence length="82" mass="9399">MNKTININMNKCDGDGICLTNCPNQVFELREITTDEYDSLNFLGKFKTKIKGRVKSFAVNFENCVECGLCIEKCHERAIQFI</sequence>
<keyword evidence="5" id="KW-0249">Electron transport</keyword>
<gene>
    <name evidence="10" type="ORF">DO021_21460</name>
    <name evidence="9" type="ORF">EYB58_19780</name>
</gene>
<feature type="domain" description="4Fe-4S ferredoxin-type" evidence="8">
    <location>
        <begin position="55"/>
        <end position="82"/>
    </location>
</feature>
<dbReference type="PANTHER" id="PTHR43687:SF6">
    <property type="entry name" value="L-ASPARTATE SEMIALDEHYDE SULFURTRANSFERASE IRON-SULFUR SUBUNIT"/>
    <property type="match status" value="1"/>
</dbReference>
<dbReference type="OrthoDB" id="9807879at2"/>
<reference evidence="10 11" key="1">
    <citation type="submission" date="2018-06" db="EMBL/GenBank/DDBJ databases">
        <title>Complete Genome Sequence of Desulfobacter hydrogenophilus (DSM3380).</title>
        <authorList>
            <person name="Marietou A."/>
            <person name="Schreiber L."/>
            <person name="Marshall I."/>
            <person name="Jorgensen B."/>
        </authorList>
    </citation>
    <scope>NUCLEOTIDE SEQUENCE [LARGE SCALE GENOMIC DNA]</scope>
    <source>
        <strain evidence="10 11">DSM 3380</strain>
    </source>
</reference>
<dbReference type="RefSeq" id="WP_111960494.1">
    <property type="nucleotide sequence ID" value="NZ_CP036313.1"/>
</dbReference>
<feature type="domain" description="4Fe-4S ferredoxin-type" evidence="8">
    <location>
        <begin position="3"/>
        <end position="32"/>
    </location>
</feature>
<keyword evidence="1" id="KW-0813">Transport</keyword>
<evidence type="ECO:0000256" key="4">
    <source>
        <dbReference type="ARBA" id="ARBA00022737"/>
    </source>
</evidence>
<keyword evidence="3" id="KW-0479">Metal-binding</keyword>
<organism evidence="10 11">
    <name type="scientific">Desulfobacter hydrogenophilus</name>
    <dbReference type="NCBI Taxonomy" id="2291"/>
    <lineage>
        <taxon>Bacteria</taxon>
        <taxon>Pseudomonadati</taxon>
        <taxon>Thermodesulfobacteriota</taxon>
        <taxon>Desulfobacteria</taxon>
        <taxon>Desulfobacterales</taxon>
        <taxon>Desulfobacteraceae</taxon>
        <taxon>Desulfobacter</taxon>
    </lineage>
</organism>
<dbReference type="InterPro" id="IPR017896">
    <property type="entry name" value="4Fe4S_Fe-S-bd"/>
</dbReference>
<keyword evidence="6" id="KW-0408">Iron</keyword>
<keyword evidence="7" id="KW-0411">Iron-sulfur</keyword>
<dbReference type="Proteomes" id="UP000293902">
    <property type="component" value="Chromosome"/>
</dbReference>
<dbReference type="Gene3D" id="3.30.70.20">
    <property type="match status" value="1"/>
</dbReference>
<proteinExistence type="predicted"/>
<evidence type="ECO:0000313" key="12">
    <source>
        <dbReference type="Proteomes" id="UP000293902"/>
    </source>
</evidence>
<evidence type="ECO:0000256" key="6">
    <source>
        <dbReference type="ARBA" id="ARBA00023004"/>
    </source>
</evidence>
<dbReference type="GO" id="GO:0046872">
    <property type="term" value="F:metal ion binding"/>
    <property type="evidence" value="ECO:0007669"/>
    <property type="project" value="UniProtKB-KW"/>
</dbReference>
<keyword evidence="12" id="KW-1185">Reference proteome</keyword>